<accession>A0A7N0VKH8</accession>
<dbReference type="AlphaFoldDB" id="A0A7N0VKH8"/>
<sequence length="79" mass="8900">MSGFKDRNSCRENVGHKGHSTDGLGVTCECLRYLSCASGLFPECLSYFHMLLVRSLGEHGNVLKPRIICKFLVLHQYII</sequence>
<dbReference type="Gramene" id="Kaladp0906s0004.1.v1.1">
    <property type="protein sequence ID" value="Kaladp0906s0004.1.v1.1"/>
    <property type="gene ID" value="Kaladp0906s0004.v1.1"/>
</dbReference>
<evidence type="ECO:0000313" key="1">
    <source>
        <dbReference type="EnsemblPlants" id="Kaladp0906s0004.1.v1.1"/>
    </source>
</evidence>
<dbReference type="EnsemblPlants" id="Kaladp0906s0004.1.v1.1">
    <property type="protein sequence ID" value="Kaladp0906s0004.1.v1.1"/>
    <property type="gene ID" value="Kaladp0906s0004.v1.1"/>
</dbReference>
<proteinExistence type="predicted"/>
<name>A0A7N0VKH8_KALFE</name>
<dbReference type="Proteomes" id="UP000594263">
    <property type="component" value="Unplaced"/>
</dbReference>
<reference evidence="1" key="1">
    <citation type="submission" date="2021-01" db="UniProtKB">
        <authorList>
            <consortium name="EnsemblPlants"/>
        </authorList>
    </citation>
    <scope>IDENTIFICATION</scope>
</reference>
<organism evidence="1 2">
    <name type="scientific">Kalanchoe fedtschenkoi</name>
    <name type="common">Lavender scallops</name>
    <name type="synonym">South American air plant</name>
    <dbReference type="NCBI Taxonomy" id="63787"/>
    <lineage>
        <taxon>Eukaryota</taxon>
        <taxon>Viridiplantae</taxon>
        <taxon>Streptophyta</taxon>
        <taxon>Embryophyta</taxon>
        <taxon>Tracheophyta</taxon>
        <taxon>Spermatophyta</taxon>
        <taxon>Magnoliopsida</taxon>
        <taxon>eudicotyledons</taxon>
        <taxon>Gunneridae</taxon>
        <taxon>Pentapetalae</taxon>
        <taxon>Saxifragales</taxon>
        <taxon>Crassulaceae</taxon>
        <taxon>Kalanchoe</taxon>
    </lineage>
</organism>
<evidence type="ECO:0000313" key="2">
    <source>
        <dbReference type="Proteomes" id="UP000594263"/>
    </source>
</evidence>
<keyword evidence="2" id="KW-1185">Reference proteome</keyword>
<protein>
    <submittedName>
        <fullName evidence="1">Uncharacterized protein</fullName>
    </submittedName>
</protein>